<dbReference type="Proteomes" id="UP000304864">
    <property type="component" value="Chromosome"/>
</dbReference>
<dbReference type="OrthoDB" id="5422155at2"/>
<feature type="transmembrane region" description="Helical" evidence="1">
    <location>
        <begin position="89"/>
        <end position="117"/>
    </location>
</feature>
<evidence type="ECO:0000313" key="3">
    <source>
        <dbReference type="Proteomes" id="UP000304864"/>
    </source>
</evidence>
<gene>
    <name evidence="2" type="ORF">FE785_05525</name>
</gene>
<dbReference type="AlphaFoldDB" id="A0A4P9K5J6"/>
<keyword evidence="3" id="KW-1185">Reference proteome</keyword>
<dbReference type="RefSeq" id="WP_138564804.1">
    <property type="nucleotide sequence ID" value="NZ_CP040602.1"/>
</dbReference>
<name>A0A4P9K5J6_9GAMM</name>
<organism evidence="2 3">
    <name type="scientific">Thiomicrorhabdus sediminis</name>
    <dbReference type="NCBI Taxonomy" id="2580412"/>
    <lineage>
        <taxon>Bacteria</taxon>
        <taxon>Pseudomonadati</taxon>
        <taxon>Pseudomonadota</taxon>
        <taxon>Gammaproteobacteria</taxon>
        <taxon>Thiotrichales</taxon>
        <taxon>Piscirickettsiaceae</taxon>
        <taxon>Thiomicrorhabdus</taxon>
    </lineage>
</organism>
<reference evidence="2 3" key="1">
    <citation type="submission" date="2019-05" db="EMBL/GenBank/DDBJ databases">
        <title>Thiomicrorhabdus sediminis sp. nov, a novel sulfur-oxidizing bacterium isolated from coastal sediment.</title>
        <authorList>
            <person name="Liu X."/>
        </authorList>
    </citation>
    <scope>NUCLEOTIDE SEQUENCE [LARGE SCALE GENOMIC DNA]</scope>
    <source>
        <strain evidence="2 3">G1</strain>
    </source>
</reference>
<protein>
    <submittedName>
        <fullName evidence="2">Uncharacterized protein</fullName>
    </submittedName>
</protein>
<sequence length="143" mass="15816">MSAKTEAMKIIEQLDDKASWNDIIKAFYLERKLTIGLSKDEINREQLTESEVNGILARLESASDMPSDMLNTKEYNPGNATTLGMVSGVIAILFAFIFPPITWVAAAVALVSGLVGLKRKEEKYWVGILLALISILPMLSLWV</sequence>
<evidence type="ECO:0000313" key="2">
    <source>
        <dbReference type="EMBL" id="QCU90128.1"/>
    </source>
</evidence>
<evidence type="ECO:0000256" key="1">
    <source>
        <dbReference type="SAM" id="Phobius"/>
    </source>
</evidence>
<proteinExistence type="predicted"/>
<dbReference type="KEGG" id="thig:FE785_05525"/>
<accession>A0A4P9K5J6</accession>
<keyword evidence="1" id="KW-0812">Transmembrane</keyword>
<keyword evidence="1" id="KW-1133">Transmembrane helix</keyword>
<keyword evidence="1" id="KW-0472">Membrane</keyword>
<dbReference type="EMBL" id="CP040602">
    <property type="protein sequence ID" value="QCU90128.1"/>
    <property type="molecule type" value="Genomic_DNA"/>
</dbReference>
<feature type="transmembrane region" description="Helical" evidence="1">
    <location>
        <begin position="124"/>
        <end position="142"/>
    </location>
</feature>